<feature type="repeat" description="HEAT" evidence="4">
    <location>
        <begin position="1071"/>
        <end position="1109"/>
    </location>
</feature>
<evidence type="ECO:0000313" key="8">
    <source>
        <dbReference type="EMBL" id="CAL1148786.1"/>
    </source>
</evidence>
<dbReference type="OrthoDB" id="41566at2759"/>
<evidence type="ECO:0000256" key="1">
    <source>
        <dbReference type="ARBA" id="ARBA00004141"/>
    </source>
</evidence>
<dbReference type="InterPro" id="IPR029063">
    <property type="entry name" value="SAM-dependent_MTases_sf"/>
</dbReference>
<dbReference type="Gene3D" id="2.70.160.11">
    <property type="entry name" value="Hnrnp arginine n-methyltransferase1"/>
    <property type="match status" value="1"/>
</dbReference>
<reference evidence="8" key="2">
    <citation type="submission" date="2024-04" db="EMBL/GenBank/DDBJ databases">
        <authorList>
            <person name="Chen Y."/>
            <person name="Shah S."/>
            <person name="Dougan E. K."/>
            <person name="Thang M."/>
            <person name="Chan C."/>
        </authorList>
    </citation>
    <scope>NUCLEOTIDE SEQUENCE [LARGE SCALE GENOMIC DNA]</scope>
</reference>
<dbReference type="SUPFAM" id="SSF48371">
    <property type="entry name" value="ARM repeat"/>
    <property type="match status" value="1"/>
</dbReference>
<keyword evidence="2 5" id="KW-0812">Transmembrane</keyword>
<dbReference type="SUPFAM" id="SSF103506">
    <property type="entry name" value="Mitochondrial carrier"/>
    <property type="match status" value="1"/>
</dbReference>
<keyword evidence="3 5" id="KW-0472">Membrane</keyword>
<evidence type="ECO:0000256" key="2">
    <source>
        <dbReference type="ARBA" id="ARBA00022692"/>
    </source>
</evidence>
<name>A0A9P1CSD6_9DINO</name>
<reference evidence="7" key="1">
    <citation type="submission" date="2022-10" db="EMBL/GenBank/DDBJ databases">
        <authorList>
            <person name="Chen Y."/>
            <person name="Dougan E. K."/>
            <person name="Chan C."/>
            <person name="Rhodes N."/>
            <person name="Thang M."/>
        </authorList>
    </citation>
    <scope>NUCLEOTIDE SEQUENCE</scope>
</reference>
<protein>
    <submittedName>
        <fullName evidence="9">Serine/threonine-protein phosphatase 2A 65 kDa regulatory subunit A alpha isoform (Medium tumor antigen-associated 61 kDa protein) (PP2A subunit A isoform PR65-alpha) (PP2A subunit A isoform R1-alpha)</fullName>
    </submittedName>
</protein>
<evidence type="ECO:0000256" key="3">
    <source>
        <dbReference type="ARBA" id="ARBA00023136"/>
    </source>
</evidence>
<dbReference type="PROSITE" id="PS50920">
    <property type="entry name" value="SOLCAR"/>
    <property type="match status" value="1"/>
</dbReference>
<dbReference type="EMBL" id="CAMXCT010002070">
    <property type="protein sequence ID" value="CAI3995411.1"/>
    <property type="molecule type" value="Genomic_DNA"/>
</dbReference>
<dbReference type="PROSITE" id="PS50077">
    <property type="entry name" value="HEAT_REPEAT"/>
    <property type="match status" value="2"/>
</dbReference>
<feature type="repeat" description="HEAT" evidence="4">
    <location>
        <begin position="1148"/>
        <end position="1186"/>
    </location>
</feature>
<dbReference type="EMBL" id="CAMXCT030002070">
    <property type="protein sequence ID" value="CAL4782723.1"/>
    <property type="molecule type" value="Genomic_DNA"/>
</dbReference>
<proteinExistence type="predicted"/>
<evidence type="ECO:0000313" key="10">
    <source>
        <dbReference type="Proteomes" id="UP001152797"/>
    </source>
</evidence>
<feature type="region of interest" description="Disordered" evidence="6">
    <location>
        <begin position="1"/>
        <end position="21"/>
    </location>
</feature>
<dbReference type="AlphaFoldDB" id="A0A9P1CSD6"/>
<gene>
    <name evidence="7" type="ORF">C1SCF055_LOCUS21979</name>
</gene>
<organism evidence="7">
    <name type="scientific">Cladocopium goreaui</name>
    <dbReference type="NCBI Taxonomy" id="2562237"/>
    <lineage>
        <taxon>Eukaryota</taxon>
        <taxon>Sar</taxon>
        <taxon>Alveolata</taxon>
        <taxon>Dinophyceae</taxon>
        <taxon>Suessiales</taxon>
        <taxon>Symbiodiniaceae</taxon>
        <taxon>Cladocopium</taxon>
    </lineage>
</organism>
<dbReference type="InterPro" id="IPR021133">
    <property type="entry name" value="HEAT_type_2"/>
</dbReference>
<dbReference type="InterPro" id="IPR016024">
    <property type="entry name" value="ARM-type_fold"/>
</dbReference>
<dbReference type="InterPro" id="IPR023395">
    <property type="entry name" value="MCP_dom_sf"/>
</dbReference>
<dbReference type="Gene3D" id="3.40.50.150">
    <property type="entry name" value="Vaccinia Virus protein VP39"/>
    <property type="match status" value="1"/>
</dbReference>
<sequence>MSSAPCARAFSSPGADTPEKESHRCLSLPAFHAVAKHANLKEIGAAVFVAALTRQALTRRRRRCLRRCCAEQHSRNQEPVNGQPGERQNDWGRWAALAVTFAVVLAVWPTAADADGGSLDMSGIWQKALNSAAKGGAAGLVAGFLQVLSFMWLRTAMNYQYASGGSLSMALSTLWEQGGISRLYQGVQLAVIQAPLSRLGDTAANAGVMHLDVDGLDGLDGPMFCRRIPRHVGSFWLDSLEVLVLMDFYFPEAPLPLKTAVASTAAASWRMFLTPIDTLKTTYQVRGENGLEVLLRRVKKNGPGELYAGAIANFAANWVGNYPYFVVFNALDQAWSAPSDPTMRIVRTGVMGMCSSISSDTVSNSFRVLKTIRQSSEESEGYLESAQRVIERDGITGLLGRGLETRLLVNVLQGFLAAAVEGQTRRTRLGRRSKHLRFGAMCFGSMERANAFKQLLSPAVTTPRDACAFCRDAPPGPEGRPEFLKTTRHLTFRLQGSHLKRLTVVHLFGCIGTWAAAFALTRPFSTEDYEAMREDLPRTRAFYKAIDALAPDSIVLDLGTGALALLAHRAAATGARHVYAVEVSKFAAEKAQAGLRDNDAISVIHGQSQEIELPEKVDVIVHEILGEIASREGVVASLRDAERFLSAAARKRSWSVPSRARTFLAPAEMPNPRYFEAFKARTGTLLAMPGPGTRMLRFPNLPVSDCILAEPEIFEDLHWGEGEDKMKLHQKRVMRFRVMREGILSGFVFFITVHFPTETIPVSSADEESHWANSFCMVDCPTAVEPGDSLEVESEVDLRTDLPTYALEAKCRSLGATLRLPLMADMANLMTRQIRKSARVRWLNLMTPHIPRGVLEGATMQICSLAATEQEQLQQFGATILRVPDHSKVSLWQKGPGAEVHFELHVPKSAGNEAAEGVLATSFQCASDTLGKDNLEALPDEDGEGDDYDRDWDFDGDYPGSEVFELKGTEELAMDYDVFGKFVKSAQMEKGRCSWSKKLRAHVRGLPLLGSRWEADMVVLRRVRSMAEIRLDQREQHEWRVYTVENMPCIKVQIAVGQMSVAGGVDSSLYPVAVLIDELRHDDLQLRVNAVKQLGTIATALGPERTREELLPFLQEIIDDEDDVLVAMAEQLGRGVDLVGGVAYCHALLGPLEELCNVEEITVREKALEALRSIAGHMSSEQVRPLCQASLALKGPSLRGIPGKEGSGLFKIGCKLVTSCNLM</sequence>
<dbReference type="Gene3D" id="1.50.40.10">
    <property type="entry name" value="Mitochondrial carrier domain"/>
    <property type="match status" value="1"/>
</dbReference>
<dbReference type="Pfam" id="PF00153">
    <property type="entry name" value="Mito_carr"/>
    <property type="match status" value="1"/>
</dbReference>
<dbReference type="GO" id="GO:0016020">
    <property type="term" value="C:membrane"/>
    <property type="evidence" value="ECO:0007669"/>
    <property type="project" value="UniProtKB-SubCell"/>
</dbReference>
<dbReference type="Gene3D" id="1.25.10.10">
    <property type="entry name" value="Leucine-rich Repeat Variant"/>
    <property type="match status" value="1"/>
</dbReference>
<dbReference type="InterPro" id="IPR011989">
    <property type="entry name" value="ARM-like"/>
</dbReference>
<dbReference type="Proteomes" id="UP001152797">
    <property type="component" value="Unassembled WGS sequence"/>
</dbReference>
<dbReference type="InterPro" id="IPR018108">
    <property type="entry name" value="MCP_transmembrane"/>
</dbReference>
<keyword evidence="10" id="KW-1185">Reference proteome</keyword>
<dbReference type="Pfam" id="PF06325">
    <property type="entry name" value="PrmA"/>
    <property type="match status" value="1"/>
</dbReference>
<dbReference type="PANTHER" id="PTHR47567:SF1">
    <property type="entry name" value="NAD-DEPENDENT EPIMERASE_DEHYDRATASE DOMAIN-CONTAINING PROTEIN"/>
    <property type="match status" value="1"/>
</dbReference>
<evidence type="ECO:0000256" key="4">
    <source>
        <dbReference type="PROSITE-ProRule" id="PRU00103"/>
    </source>
</evidence>
<dbReference type="EMBL" id="CAMXCT020002070">
    <property type="protein sequence ID" value="CAL1148786.1"/>
    <property type="molecule type" value="Genomic_DNA"/>
</dbReference>
<evidence type="ECO:0000256" key="6">
    <source>
        <dbReference type="SAM" id="MobiDB-lite"/>
    </source>
</evidence>
<dbReference type="SUPFAM" id="SSF53335">
    <property type="entry name" value="S-adenosyl-L-methionine-dependent methyltransferases"/>
    <property type="match status" value="1"/>
</dbReference>
<accession>A0A9P1CSD6</accession>
<evidence type="ECO:0000313" key="7">
    <source>
        <dbReference type="EMBL" id="CAI3995411.1"/>
    </source>
</evidence>
<feature type="repeat" description="Solcar" evidence="5">
    <location>
        <begin position="253"/>
        <end position="334"/>
    </location>
</feature>
<evidence type="ECO:0000313" key="9">
    <source>
        <dbReference type="EMBL" id="CAL4782723.1"/>
    </source>
</evidence>
<dbReference type="PANTHER" id="PTHR47567">
    <property type="entry name" value="MITOCHONDRIAL SUBSTRATE/SOLUTE CARRIER"/>
    <property type="match status" value="1"/>
</dbReference>
<comment type="caution">
    <text evidence="7">The sequence shown here is derived from an EMBL/GenBank/DDBJ whole genome shotgun (WGS) entry which is preliminary data.</text>
</comment>
<evidence type="ECO:0000256" key="5">
    <source>
        <dbReference type="PROSITE-ProRule" id="PRU00282"/>
    </source>
</evidence>
<comment type="subcellular location">
    <subcellularLocation>
        <location evidence="1">Membrane</location>
        <topology evidence="1">Multi-pass membrane protein</topology>
    </subcellularLocation>
</comment>